<evidence type="ECO:0000256" key="1">
    <source>
        <dbReference type="SAM" id="Phobius"/>
    </source>
</evidence>
<protein>
    <submittedName>
        <fullName evidence="3">Uncharacterized protein</fullName>
    </submittedName>
</protein>
<feature type="signal peptide" evidence="2">
    <location>
        <begin position="1"/>
        <end position="20"/>
    </location>
</feature>
<feature type="transmembrane region" description="Helical" evidence="1">
    <location>
        <begin position="143"/>
        <end position="160"/>
    </location>
</feature>
<gene>
    <name evidence="3" type="ORF">D1610_01745</name>
</gene>
<evidence type="ECO:0000313" key="4">
    <source>
        <dbReference type="Proteomes" id="UP000266693"/>
    </source>
</evidence>
<sequence length="176" mass="19328">MMGRLLAVAALAMAAPGAQASGSAAVTAFKTGVDAGTAAPAYAHYLPIAVLQKAALVEDLPDDARFEAYGADGEPAPLDVGYAYREFRLLWMPFAAWDAGGFVFFSRTGTGQYSIAPATEIEFIRVARIIGHDPREGYSFNPLFHMWGWLSLIPLAFAWRRYRRWDDSRREAMGTM</sequence>
<dbReference type="RefSeq" id="WP_118862399.1">
    <property type="nucleotide sequence ID" value="NZ_QWLV01000001.1"/>
</dbReference>
<keyword evidence="1" id="KW-0472">Membrane</keyword>
<proteinExistence type="predicted"/>
<reference evidence="3 4" key="1">
    <citation type="submission" date="2018-08" db="EMBL/GenBank/DDBJ databases">
        <title>The multiple taxonomic identification of Sphingomonas gilva.</title>
        <authorList>
            <person name="Zhu D."/>
            <person name="Zheng S."/>
        </authorList>
    </citation>
    <scope>NUCLEOTIDE SEQUENCE [LARGE SCALE GENOMIC DNA]</scope>
    <source>
        <strain evidence="3 4">ZDH117</strain>
    </source>
</reference>
<organism evidence="3 4">
    <name type="scientific">Sphingomonas gilva</name>
    <dbReference type="NCBI Taxonomy" id="2305907"/>
    <lineage>
        <taxon>Bacteria</taxon>
        <taxon>Pseudomonadati</taxon>
        <taxon>Pseudomonadota</taxon>
        <taxon>Alphaproteobacteria</taxon>
        <taxon>Sphingomonadales</taxon>
        <taxon>Sphingomonadaceae</taxon>
        <taxon>Sphingomonas</taxon>
    </lineage>
</organism>
<name>A0A396RTY5_9SPHN</name>
<keyword evidence="2" id="KW-0732">Signal</keyword>
<evidence type="ECO:0000313" key="3">
    <source>
        <dbReference type="EMBL" id="RHW18892.1"/>
    </source>
</evidence>
<evidence type="ECO:0000256" key="2">
    <source>
        <dbReference type="SAM" id="SignalP"/>
    </source>
</evidence>
<dbReference type="Proteomes" id="UP000266693">
    <property type="component" value="Unassembled WGS sequence"/>
</dbReference>
<keyword evidence="1" id="KW-1133">Transmembrane helix</keyword>
<dbReference type="EMBL" id="QWLV01000001">
    <property type="protein sequence ID" value="RHW18892.1"/>
    <property type="molecule type" value="Genomic_DNA"/>
</dbReference>
<accession>A0A396RTY5</accession>
<dbReference type="AlphaFoldDB" id="A0A396RTY5"/>
<keyword evidence="1" id="KW-0812">Transmembrane</keyword>
<feature type="chain" id="PRO_5017207689" evidence="2">
    <location>
        <begin position="21"/>
        <end position="176"/>
    </location>
</feature>
<comment type="caution">
    <text evidence="3">The sequence shown here is derived from an EMBL/GenBank/DDBJ whole genome shotgun (WGS) entry which is preliminary data.</text>
</comment>
<dbReference type="OrthoDB" id="6255777at2"/>
<keyword evidence="4" id="KW-1185">Reference proteome</keyword>